<dbReference type="SUPFAM" id="SSF51556">
    <property type="entry name" value="Metallo-dependent hydrolases"/>
    <property type="match status" value="1"/>
</dbReference>
<evidence type="ECO:0000259" key="3">
    <source>
        <dbReference type="Pfam" id="PF07969"/>
    </source>
</evidence>
<dbReference type="NCBIfam" id="NF005759">
    <property type="entry name" value="PRK07583.1"/>
    <property type="match status" value="1"/>
</dbReference>
<dbReference type="GO" id="GO:0006209">
    <property type="term" value="P:cytosine catabolic process"/>
    <property type="evidence" value="ECO:0007669"/>
    <property type="project" value="TreeGrafter"/>
</dbReference>
<dbReference type="EMBL" id="DSRU01000093">
    <property type="protein sequence ID" value="HFM97573.1"/>
    <property type="molecule type" value="Genomic_DNA"/>
</dbReference>
<dbReference type="GO" id="GO:0035888">
    <property type="term" value="F:isoguanine deaminase activity"/>
    <property type="evidence" value="ECO:0007669"/>
    <property type="project" value="TreeGrafter"/>
</dbReference>
<dbReference type="InterPro" id="IPR013108">
    <property type="entry name" value="Amidohydro_3"/>
</dbReference>
<dbReference type="Pfam" id="PF07969">
    <property type="entry name" value="Amidohydro_3"/>
    <property type="match status" value="2"/>
</dbReference>
<feature type="domain" description="Amidohydrolase 3" evidence="3">
    <location>
        <begin position="207"/>
        <end position="400"/>
    </location>
</feature>
<sequence length="443" mass="48705">MLPDTSHYWLRNAQVPDALLVRSRQGRNRQWSTPNSPQDNLLAVDLEIANGEIASIATAGAIASYSHPSVDLKGGMVFPCFVDAHTHLDKGHIWGRSPNPDGSFGSAIDAIIADAAQWNETDLYHRMEFGLKCSYAHGTKAIRTHLDSAGELAHMSFSVFQQLQHEWRDRLILQAVCLVPLEYYGTPAGEALADQIAEIGGILGGFAYMNPNIETEVERTVAIAKDRKLNLDLHTDETNDPDSITLRLVADAAIKQRFSGQIVCGHCCSLAVQSEAEANKTIERVKQAKIGVISLPMCNLYLQDRQPKRTPRWRGVTLLHELKAAGIPVAIASDNCRDPFHAYGDHDALEVFSLSAKIGHLDHPFLDWCAAITSTPADLMGLPTVGRIGVGLPADLVVFKARRYSELLSRSQRDRIVLRNGQAIDTALPDYAELDDLVQPLPK</sequence>
<dbReference type="PANTHER" id="PTHR32027">
    <property type="entry name" value="CYTOSINE DEAMINASE"/>
    <property type="match status" value="1"/>
</dbReference>
<dbReference type="PROSITE" id="PS01137">
    <property type="entry name" value="TATD_1"/>
    <property type="match status" value="1"/>
</dbReference>
<dbReference type="InterPro" id="IPR011059">
    <property type="entry name" value="Metal-dep_hydrolase_composite"/>
</dbReference>
<dbReference type="Gene3D" id="3.20.20.140">
    <property type="entry name" value="Metal-dependent hydrolases"/>
    <property type="match status" value="1"/>
</dbReference>
<dbReference type="EC" id="3.5.4.1" evidence="4"/>
<dbReference type="AlphaFoldDB" id="A0A7C3PDK7"/>
<organism evidence="4">
    <name type="scientific">Oscillatoriales cyanobacterium SpSt-418</name>
    <dbReference type="NCBI Taxonomy" id="2282169"/>
    <lineage>
        <taxon>Bacteria</taxon>
        <taxon>Bacillati</taxon>
        <taxon>Cyanobacteriota</taxon>
        <taxon>Cyanophyceae</taxon>
        <taxon>Oscillatoriophycideae</taxon>
        <taxon>Oscillatoriales</taxon>
    </lineage>
</organism>
<feature type="domain" description="Amidohydrolase 3" evidence="3">
    <location>
        <begin position="70"/>
        <end position="118"/>
    </location>
</feature>
<protein>
    <submittedName>
        <fullName evidence="4">Cytosine deaminase</fullName>
        <ecNumber evidence="4">3.5.4.1</ecNumber>
    </submittedName>
</protein>
<evidence type="ECO:0000256" key="1">
    <source>
        <dbReference type="ARBA" id="ARBA00022723"/>
    </source>
</evidence>
<keyword evidence="2 4" id="KW-0378">Hydrolase</keyword>
<dbReference type="CDD" id="cd01293">
    <property type="entry name" value="Bact_CD"/>
    <property type="match status" value="1"/>
</dbReference>
<dbReference type="InterPro" id="IPR018228">
    <property type="entry name" value="DNase_TatD-rel_CS"/>
</dbReference>
<comment type="caution">
    <text evidence="4">The sequence shown here is derived from an EMBL/GenBank/DDBJ whole genome shotgun (WGS) entry which is preliminary data.</text>
</comment>
<name>A0A7C3PDK7_9CYAN</name>
<dbReference type="FunFam" id="3.20.20.140:FF:000019">
    <property type="entry name" value="Cytosine deaminase"/>
    <property type="match status" value="1"/>
</dbReference>
<gene>
    <name evidence="4" type="ORF">ENR64_07355</name>
</gene>
<dbReference type="GO" id="GO:0004131">
    <property type="term" value="F:cytosine deaminase activity"/>
    <property type="evidence" value="ECO:0007669"/>
    <property type="project" value="UniProtKB-EC"/>
</dbReference>
<evidence type="ECO:0000256" key="2">
    <source>
        <dbReference type="ARBA" id="ARBA00022801"/>
    </source>
</evidence>
<dbReference type="InterPro" id="IPR032466">
    <property type="entry name" value="Metal_Hydrolase"/>
</dbReference>
<dbReference type="PANTHER" id="PTHR32027:SF0">
    <property type="entry name" value="CYTOSINE DEAMINASE"/>
    <property type="match status" value="1"/>
</dbReference>
<dbReference type="Gene3D" id="2.30.40.10">
    <property type="entry name" value="Urease, subunit C, domain 1"/>
    <property type="match status" value="1"/>
</dbReference>
<reference evidence="4" key="1">
    <citation type="journal article" date="2020" name="mSystems">
        <title>Genome- and Community-Level Interaction Insights into Carbon Utilization and Element Cycling Functions of Hydrothermarchaeota in Hydrothermal Sediment.</title>
        <authorList>
            <person name="Zhou Z."/>
            <person name="Liu Y."/>
            <person name="Xu W."/>
            <person name="Pan J."/>
            <person name="Luo Z.H."/>
            <person name="Li M."/>
        </authorList>
    </citation>
    <scope>NUCLEOTIDE SEQUENCE [LARGE SCALE GENOMIC DNA]</scope>
    <source>
        <strain evidence="4">SpSt-418</strain>
    </source>
</reference>
<accession>A0A7C3PDK7</accession>
<proteinExistence type="predicted"/>
<evidence type="ECO:0000313" key="4">
    <source>
        <dbReference type="EMBL" id="HFM97573.1"/>
    </source>
</evidence>
<dbReference type="InterPro" id="IPR052349">
    <property type="entry name" value="Metallo-hydrolase_Enzymes"/>
</dbReference>
<keyword evidence="1" id="KW-0479">Metal-binding</keyword>
<dbReference type="GO" id="GO:0046872">
    <property type="term" value="F:metal ion binding"/>
    <property type="evidence" value="ECO:0007669"/>
    <property type="project" value="UniProtKB-KW"/>
</dbReference>
<dbReference type="SUPFAM" id="SSF51338">
    <property type="entry name" value="Composite domain of metallo-dependent hydrolases"/>
    <property type="match status" value="1"/>
</dbReference>